<evidence type="ECO:0000313" key="2">
    <source>
        <dbReference type="EMBL" id="SPD08174.1"/>
    </source>
</evidence>
<feature type="region of interest" description="Disordered" evidence="1">
    <location>
        <begin position="58"/>
        <end position="95"/>
    </location>
</feature>
<feature type="compositionally biased region" description="Polar residues" evidence="1">
    <location>
        <begin position="268"/>
        <end position="279"/>
    </location>
</feature>
<dbReference type="PANTHER" id="PTHR32108">
    <property type="entry name" value="DNA-DIRECTED RNA POLYMERASE SUBUNIT ALPHA"/>
    <property type="match status" value="1"/>
</dbReference>
<reference evidence="2" key="1">
    <citation type="submission" date="2018-02" db="EMBL/GenBank/DDBJ databases">
        <authorList>
            <person name="Cohen D.B."/>
            <person name="Kent A.D."/>
        </authorList>
    </citation>
    <scope>NUCLEOTIDE SEQUENCE</scope>
</reference>
<dbReference type="InterPro" id="IPR021109">
    <property type="entry name" value="Peptidase_aspartic_dom_sf"/>
</dbReference>
<organism evidence="2">
    <name type="scientific">Fagus sylvatica</name>
    <name type="common">Beechnut</name>
    <dbReference type="NCBI Taxonomy" id="28930"/>
    <lineage>
        <taxon>Eukaryota</taxon>
        <taxon>Viridiplantae</taxon>
        <taxon>Streptophyta</taxon>
        <taxon>Embryophyta</taxon>
        <taxon>Tracheophyta</taxon>
        <taxon>Spermatophyta</taxon>
        <taxon>Magnoliopsida</taxon>
        <taxon>eudicotyledons</taxon>
        <taxon>Gunneridae</taxon>
        <taxon>Pentapetalae</taxon>
        <taxon>rosids</taxon>
        <taxon>fabids</taxon>
        <taxon>Fagales</taxon>
        <taxon>Fagaceae</taxon>
        <taxon>Fagus</taxon>
    </lineage>
</organism>
<protein>
    <recommendedName>
        <fullName evidence="3">G-patch domain-containing protein</fullName>
    </recommendedName>
</protein>
<dbReference type="Gene3D" id="2.40.70.10">
    <property type="entry name" value="Acid Proteases"/>
    <property type="match status" value="1"/>
</dbReference>
<proteinExistence type="predicted"/>
<dbReference type="CDD" id="cd00303">
    <property type="entry name" value="retropepsin_like"/>
    <property type="match status" value="1"/>
</dbReference>
<gene>
    <name evidence="2" type="ORF">FSB_LOCUS36056</name>
</gene>
<feature type="region of interest" description="Disordered" evidence="1">
    <location>
        <begin position="118"/>
        <end position="138"/>
    </location>
</feature>
<feature type="region of interest" description="Disordered" evidence="1">
    <location>
        <begin position="262"/>
        <end position="292"/>
    </location>
</feature>
<dbReference type="EMBL" id="OIVN01003011">
    <property type="protein sequence ID" value="SPD08174.1"/>
    <property type="molecule type" value="Genomic_DNA"/>
</dbReference>
<accession>A0A2N9H9A9</accession>
<sequence>MAEEASKLRGLEARVAALETKFNFLLQFIRRLTEREEEKKKATISKRQKEIYPALSLSKAAQTLPTPRRPAFHIPRPSRTEPRQFQPLPIPSPTTVYLAGQEEDDYACQPEDAYRTTTQRLQQRPDLRVPSGRGRAYSGKLKNDEVDITSTKIPWEPLFHELKKRGLLTVPRAPKESTEAGTCQYHPGARDHNLQGCEEFKKEVASLITKGLIRRRGEQPERDCMTIDQLRLSPYEKTNFQARMERIKEDFEEFCEKKKEELGEAHTSHTTGDVQTRSSGHPLRYQRKGRASDSFSIRGSIFGESSKRGDPSSAAVPLPRQKALLKVLNEAYVPEDITGPSFENMVTSILVTNQLTFSDDELPPEGRGHTKALYISVKTNDRIVSRVLIDNGSALNVCPLSTLEKLDIDPTRVRVNSMIVRAFDGTRREVLGEIDLPVEVGPQVYNINFQVLKIDSPYNLLLGRPWLHTAGAVPSSLHQKMKLIIGNQLVTILAEEPISIYNDGEIPYIDGCASEEASFHSFEFVTVIHRVAAVEPRLSRAGIMVAKEFVKAGFQPGQGLGYACEPRKNRNCDPGGKQRQEIPRHSPAHADQHEGIDLEDFLDEENLKGYRIEEETLDEDTWEDDDLPDLLPHLMVPARARDPGIRDILRAWRPGISSTESFSWTDTNATVKTAPPPLKEEYQLTPPPAGRLSIHTITTEGGFHHPPPTRQREKMDVDLRTIATACLK</sequence>
<feature type="region of interest" description="Disordered" evidence="1">
    <location>
        <begin position="668"/>
        <end position="688"/>
    </location>
</feature>
<feature type="region of interest" description="Disordered" evidence="1">
    <location>
        <begin position="571"/>
        <end position="595"/>
    </location>
</feature>
<dbReference type="SUPFAM" id="SSF50630">
    <property type="entry name" value="Acid proteases"/>
    <property type="match status" value="1"/>
</dbReference>
<name>A0A2N9H9A9_FAGSY</name>
<evidence type="ECO:0000256" key="1">
    <source>
        <dbReference type="SAM" id="MobiDB-lite"/>
    </source>
</evidence>
<dbReference type="PANTHER" id="PTHR32108:SF9">
    <property type="entry name" value="REVERSE TRANSCRIPTASE RNASE H-LIKE DOMAIN-CONTAINING PROTEIN"/>
    <property type="match status" value="1"/>
</dbReference>
<dbReference type="AlphaFoldDB" id="A0A2N9H9A9"/>
<evidence type="ECO:0008006" key="3">
    <source>
        <dbReference type="Google" id="ProtNLM"/>
    </source>
</evidence>